<evidence type="ECO:0008006" key="3">
    <source>
        <dbReference type="Google" id="ProtNLM"/>
    </source>
</evidence>
<name>A0A3B7MIP8_9CYAN</name>
<dbReference type="KEGG" id="tsq:D3A95_05350"/>
<sequence>MISALAPTVPIRSLILDAAHAVLRGCRPSRQRQVLPYLVALYSFIDWWENEGVPSKQDDLDDLPDDLTLSTTWCEQPEVLDLVDIADLNLEGVQLSIYPVETGESLRIHCPTFLGVINADLAVAVGLDRDRRRAQMLGFCDRQTLLDYWQHHPADAQGYGTFPLEQLQPIFYLPEQISFLNPLPQSPPLATKGNTYGQPLANLPQLTQRTAVAEPERLPLDNETAIQRLLQALQGYTETPEISLSQD</sequence>
<dbReference type="RefSeq" id="WP_181496603.1">
    <property type="nucleotide sequence ID" value="NZ_CP032152.1"/>
</dbReference>
<dbReference type="AlphaFoldDB" id="A0A3B7MIP8"/>
<dbReference type="EMBL" id="CP032152">
    <property type="protein sequence ID" value="AXY67770.1"/>
    <property type="molecule type" value="Genomic_DNA"/>
</dbReference>
<proteinExistence type="predicted"/>
<organism evidence="1 2">
    <name type="scientific">Thermosynechococcus sichuanensis E542</name>
    <dbReference type="NCBI Taxonomy" id="2016101"/>
    <lineage>
        <taxon>Bacteria</taxon>
        <taxon>Bacillati</taxon>
        <taxon>Cyanobacteriota</taxon>
        <taxon>Cyanophyceae</taxon>
        <taxon>Acaryochloridales</taxon>
        <taxon>Thermosynechococcaceae</taxon>
        <taxon>Thermosynechococcus</taxon>
        <taxon>Thermosynechococcus sichuanensis</taxon>
    </lineage>
</organism>
<reference evidence="2" key="1">
    <citation type="submission" date="2018-09" db="EMBL/GenBank/DDBJ databases">
        <title>Complete genome sequence of thermophilic cyanobacteria strain Thermosynechococcus elongatus PKUAC-SCTE542.</title>
        <authorList>
            <person name="Liang Y."/>
            <person name="Tang J."/>
            <person name="Daroch M."/>
        </authorList>
    </citation>
    <scope>NUCLEOTIDE SEQUENCE [LARGE SCALE GENOMIC DNA]</scope>
    <source>
        <strain evidence="2">E542</strain>
    </source>
</reference>
<evidence type="ECO:0000313" key="2">
    <source>
        <dbReference type="Proteomes" id="UP000261812"/>
    </source>
</evidence>
<evidence type="ECO:0000313" key="1">
    <source>
        <dbReference type="EMBL" id="AXY67770.1"/>
    </source>
</evidence>
<dbReference type="Proteomes" id="UP000261812">
    <property type="component" value="Chromosome"/>
</dbReference>
<accession>A0A3B7MIP8</accession>
<protein>
    <recommendedName>
        <fullName evidence="3">DUF1822 family protein</fullName>
    </recommendedName>
</protein>
<gene>
    <name evidence="1" type="ORF">D3A95_05350</name>
</gene>
<keyword evidence="2" id="KW-1185">Reference proteome</keyword>